<feature type="transmembrane region" description="Helical" evidence="1">
    <location>
        <begin position="106"/>
        <end position="132"/>
    </location>
</feature>
<name>A0A1F6LSE9_9BACT</name>
<reference evidence="3 4" key="1">
    <citation type="journal article" date="2016" name="Nat. Commun.">
        <title>Thousands of microbial genomes shed light on interconnected biogeochemical processes in an aquifer system.</title>
        <authorList>
            <person name="Anantharaman K."/>
            <person name="Brown C.T."/>
            <person name="Hug L.A."/>
            <person name="Sharon I."/>
            <person name="Castelle C.J."/>
            <person name="Probst A.J."/>
            <person name="Thomas B.C."/>
            <person name="Singh A."/>
            <person name="Wilkins M.J."/>
            <person name="Karaoz U."/>
            <person name="Brodie E.L."/>
            <person name="Williams K.H."/>
            <person name="Hubbard S.S."/>
            <person name="Banfield J.F."/>
        </authorList>
    </citation>
    <scope>NUCLEOTIDE SEQUENCE [LARGE SCALE GENOMIC DNA]</scope>
</reference>
<organism evidence="3 4">
    <name type="scientific">Candidatus Magasanikbacteria bacterium RIFCSPHIGHO2_01_FULL_50_8</name>
    <dbReference type="NCBI Taxonomy" id="1798674"/>
    <lineage>
        <taxon>Bacteria</taxon>
        <taxon>Candidatus Magasanikiibacteriota</taxon>
    </lineage>
</organism>
<dbReference type="EMBL" id="MFPV01000013">
    <property type="protein sequence ID" value="OGH62288.1"/>
    <property type="molecule type" value="Genomic_DNA"/>
</dbReference>
<gene>
    <name evidence="3" type="ORF">A2848_01065</name>
</gene>
<evidence type="ECO:0000313" key="4">
    <source>
        <dbReference type="Proteomes" id="UP000176329"/>
    </source>
</evidence>
<keyword evidence="2" id="KW-0732">Signal</keyword>
<dbReference type="Pfam" id="PF18895">
    <property type="entry name" value="T4SS_pilin"/>
    <property type="match status" value="1"/>
</dbReference>
<evidence type="ECO:0000313" key="3">
    <source>
        <dbReference type="EMBL" id="OGH62288.1"/>
    </source>
</evidence>
<evidence type="ECO:0000256" key="1">
    <source>
        <dbReference type="SAM" id="Phobius"/>
    </source>
</evidence>
<comment type="caution">
    <text evidence="3">The sequence shown here is derived from an EMBL/GenBank/DDBJ whole genome shotgun (WGS) entry which is preliminary data.</text>
</comment>
<feature type="signal peptide" evidence="2">
    <location>
        <begin position="1"/>
        <end position="27"/>
    </location>
</feature>
<evidence type="ECO:0008006" key="5">
    <source>
        <dbReference type="Google" id="ProtNLM"/>
    </source>
</evidence>
<dbReference type="AlphaFoldDB" id="A0A1F6LSE9"/>
<dbReference type="Proteomes" id="UP000176329">
    <property type="component" value="Unassembled WGS sequence"/>
</dbReference>
<keyword evidence="1" id="KW-0812">Transmembrane</keyword>
<keyword evidence="1" id="KW-0472">Membrane</keyword>
<dbReference type="InterPro" id="IPR043993">
    <property type="entry name" value="T4SS_pilin"/>
</dbReference>
<keyword evidence="1" id="KW-1133">Transmembrane helix</keyword>
<protein>
    <recommendedName>
        <fullName evidence="5">TrbC/VIRB2 family protein</fullName>
    </recommendedName>
</protein>
<feature type="transmembrane region" description="Helical" evidence="1">
    <location>
        <begin position="67"/>
        <end position="85"/>
    </location>
</feature>
<feature type="chain" id="PRO_5009525449" description="TrbC/VIRB2 family protein" evidence="2">
    <location>
        <begin position="28"/>
        <end position="143"/>
    </location>
</feature>
<sequence>MTYLHKAATFATAATMMAATLITPVFAAAAAADDADGLLEAGDLGLDQIRKEAGFGKKSIYATVGDIIKIALTLVGIIAIVLVIYGGFKWMTAGGSEEKVDEAKKILYSGAIGLVIIFSAYALTTFVLGTLIKATGAEGFTGI</sequence>
<accession>A0A1F6LSE9</accession>
<proteinExistence type="predicted"/>
<evidence type="ECO:0000256" key="2">
    <source>
        <dbReference type="SAM" id="SignalP"/>
    </source>
</evidence>